<sequence>MLTWWMDMLSAKGITELVMLDVAAPSAIAAIEFSVSRLRIPALAKLTLGFINITFGWCMGFSELEAFFLVCCSCSARHVSLAMEKLENLKTLRIFGVDLAVVGVGTGAGDGAMEIASSSLSSLELMESKASTLAIRQDGIGGTIGG</sequence>
<proteinExistence type="predicted"/>
<dbReference type="AlphaFoldDB" id="A0A811MF58"/>
<comment type="caution">
    <text evidence="1">The sequence shown here is derived from an EMBL/GenBank/DDBJ whole genome shotgun (WGS) entry which is preliminary data.</text>
</comment>
<evidence type="ECO:0000313" key="1">
    <source>
        <dbReference type="EMBL" id="CAD6205581.1"/>
    </source>
</evidence>
<organism evidence="1 2">
    <name type="scientific">Miscanthus lutarioriparius</name>
    <dbReference type="NCBI Taxonomy" id="422564"/>
    <lineage>
        <taxon>Eukaryota</taxon>
        <taxon>Viridiplantae</taxon>
        <taxon>Streptophyta</taxon>
        <taxon>Embryophyta</taxon>
        <taxon>Tracheophyta</taxon>
        <taxon>Spermatophyta</taxon>
        <taxon>Magnoliopsida</taxon>
        <taxon>Liliopsida</taxon>
        <taxon>Poales</taxon>
        <taxon>Poaceae</taxon>
        <taxon>PACMAD clade</taxon>
        <taxon>Panicoideae</taxon>
        <taxon>Andropogonodae</taxon>
        <taxon>Andropogoneae</taxon>
        <taxon>Saccharinae</taxon>
        <taxon>Miscanthus</taxon>
    </lineage>
</organism>
<dbReference type="OrthoDB" id="681811at2759"/>
<name>A0A811MF58_9POAL</name>
<dbReference type="Proteomes" id="UP000604825">
    <property type="component" value="Unassembled WGS sequence"/>
</dbReference>
<accession>A0A811MF58</accession>
<protein>
    <submittedName>
        <fullName evidence="1">Uncharacterized protein</fullName>
    </submittedName>
</protein>
<gene>
    <name evidence="1" type="ORF">NCGR_LOCUS3412</name>
</gene>
<keyword evidence="2" id="KW-1185">Reference proteome</keyword>
<reference evidence="1" key="1">
    <citation type="submission" date="2020-10" db="EMBL/GenBank/DDBJ databases">
        <authorList>
            <person name="Han B."/>
            <person name="Lu T."/>
            <person name="Zhao Q."/>
            <person name="Huang X."/>
            <person name="Zhao Y."/>
        </authorList>
    </citation>
    <scope>NUCLEOTIDE SEQUENCE</scope>
</reference>
<dbReference type="EMBL" id="CAJGYO010000001">
    <property type="protein sequence ID" value="CAD6205581.1"/>
    <property type="molecule type" value="Genomic_DNA"/>
</dbReference>
<evidence type="ECO:0000313" key="2">
    <source>
        <dbReference type="Proteomes" id="UP000604825"/>
    </source>
</evidence>